<feature type="compositionally biased region" description="Basic and acidic residues" evidence="1">
    <location>
        <begin position="43"/>
        <end position="69"/>
    </location>
</feature>
<accession>A0A0S8GFW1</accession>
<dbReference type="EMBL" id="LJUI01000006">
    <property type="protein sequence ID" value="KPK71220.1"/>
    <property type="molecule type" value="Genomic_DNA"/>
</dbReference>
<proteinExistence type="predicted"/>
<evidence type="ECO:0000313" key="2">
    <source>
        <dbReference type="EMBL" id="KPK71220.1"/>
    </source>
</evidence>
<comment type="caution">
    <text evidence="2">The sequence shown here is derived from an EMBL/GenBank/DDBJ whole genome shotgun (WGS) entry which is preliminary data.</text>
</comment>
<dbReference type="AlphaFoldDB" id="A0A0S8GFW1"/>
<evidence type="ECO:0000313" key="3">
    <source>
        <dbReference type="Proteomes" id="UP000051717"/>
    </source>
</evidence>
<reference evidence="2 3" key="1">
    <citation type="journal article" date="2015" name="Microbiome">
        <title>Genomic resolution of linkages in carbon, nitrogen, and sulfur cycling among widespread estuary sediment bacteria.</title>
        <authorList>
            <person name="Baker B.J."/>
            <person name="Lazar C.S."/>
            <person name="Teske A.P."/>
            <person name="Dick G.J."/>
        </authorList>
    </citation>
    <scope>NUCLEOTIDE SEQUENCE [LARGE SCALE GENOMIC DNA]</scope>
    <source>
        <strain evidence="2">SM23_40</strain>
    </source>
</reference>
<name>A0A0S8GFW1_UNCT6</name>
<organism evidence="2 3">
    <name type="scientific">candidate division TA06 bacterium SM23_40</name>
    <dbReference type="NCBI Taxonomy" id="1703774"/>
    <lineage>
        <taxon>Bacteria</taxon>
        <taxon>Bacteria division TA06</taxon>
    </lineage>
</organism>
<sequence>MVDDLLCQIGIDREQFEKHVIGRIQHRGTMHLQPAPSWVHPSQLEERSADFGEPIPHEPRRDSVHGISE</sequence>
<evidence type="ECO:0000256" key="1">
    <source>
        <dbReference type="SAM" id="MobiDB-lite"/>
    </source>
</evidence>
<gene>
    <name evidence="2" type="ORF">AMJ82_01480</name>
</gene>
<dbReference type="Proteomes" id="UP000051717">
    <property type="component" value="Unassembled WGS sequence"/>
</dbReference>
<protein>
    <submittedName>
        <fullName evidence="2">Uncharacterized protein</fullName>
    </submittedName>
</protein>
<feature type="region of interest" description="Disordered" evidence="1">
    <location>
        <begin position="32"/>
        <end position="69"/>
    </location>
</feature>